<dbReference type="PROSITE" id="PS51012">
    <property type="entry name" value="ABC_TM2"/>
    <property type="match status" value="1"/>
</dbReference>
<protein>
    <submittedName>
        <fullName evidence="10 11">ABC transporter permease</fullName>
    </submittedName>
</protein>
<evidence type="ECO:0000313" key="15">
    <source>
        <dbReference type="Proteomes" id="UP000294668"/>
    </source>
</evidence>
<dbReference type="GO" id="GO:0005886">
    <property type="term" value="C:plasma membrane"/>
    <property type="evidence" value="ECO:0007669"/>
    <property type="project" value="UniProtKB-SubCell"/>
</dbReference>
<name>A0A269Y383_9LACO</name>
<dbReference type="PANTHER" id="PTHR30294:SF38">
    <property type="entry name" value="TRANSPORT PERMEASE PROTEIN"/>
    <property type="match status" value="1"/>
</dbReference>
<dbReference type="AlphaFoldDB" id="A0A269Y383"/>
<accession>A0A269Y383</accession>
<evidence type="ECO:0000313" key="12">
    <source>
        <dbReference type="EMBL" id="TDG93401.1"/>
    </source>
</evidence>
<feature type="transmembrane region" description="Helical" evidence="8">
    <location>
        <begin position="308"/>
        <end position="336"/>
    </location>
</feature>
<evidence type="ECO:0000259" key="9">
    <source>
        <dbReference type="PROSITE" id="PS51012"/>
    </source>
</evidence>
<evidence type="ECO:0000313" key="13">
    <source>
        <dbReference type="Proteomes" id="UP000214739"/>
    </source>
</evidence>
<evidence type="ECO:0000313" key="11">
    <source>
        <dbReference type="EMBL" id="PAK79958.1"/>
    </source>
</evidence>
<reference evidence="11 14" key="2">
    <citation type="submission" date="2017-04" db="EMBL/GenBank/DDBJ databases">
        <title>Kefir bacterial isolates.</title>
        <authorList>
            <person name="Kim Y."/>
            <person name="Blasche S."/>
            <person name="Patil K.R."/>
        </authorList>
    </citation>
    <scope>NUCLEOTIDE SEQUENCE [LARGE SCALE GENOMIC DNA]</scope>
    <source>
        <strain evidence="11 14">OG2</strain>
    </source>
</reference>
<feature type="transmembrane region" description="Helical" evidence="8">
    <location>
        <begin position="21"/>
        <end position="39"/>
    </location>
</feature>
<feature type="transmembrane region" description="Helical" evidence="8">
    <location>
        <begin position="356"/>
        <end position="378"/>
    </location>
</feature>
<dbReference type="PANTHER" id="PTHR30294">
    <property type="entry name" value="MEMBRANE COMPONENT OF ABC TRANSPORTER YHHJ-RELATED"/>
    <property type="match status" value="1"/>
</dbReference>
<dbReference type="InterPro" id="IPR051449">
    <property type="entry name" value="ABC-2_transporter_component"/>
</dbReference>
<dbReference type="Proteomes" id="UP000214739">
    <property type="component" value="Unassembled WGS sequence"/>
</dbReference>
<dbReference type="EMBL" id="NCXI01000072">
    <property type="protein sequence ID" value="PAK79958.1"/>
    <property type="molecule type" value="Genomic_DNA"/>
</dbReference>
<keyword evidence="3" id="KW-0813">Transport</keyword>
<dbReference type="EMBL" id="BDGB01000116">
    <property type="protein sequence ID" value="GAW73162.1"/>
    <property type="molecule type" value="Genomic_DNA"/>
</dbReference>
<evidence type="ECO:0000256" key="8">
    <source>
        <dbReference type="SAM" id="Phobius"/>
    </source>
</evidence>
<dbReference type="Proteomes" id="UP000294668">
    <property type="component" value="Unassembled WGS sequence"/>
</dbReference>
<proteinExistence type="inferred from homology"/>
<reference evidence="12 15" key="3">
    <citation type="journal article" date="2019" name="Appl. Microbiol. Biotechnol.">
        <title>Uncovering carbohydrate metabolism through a genotype-phenotype association study of 56 lactic acid bacteria genomes.</title>
        <authorList>
            <person name="Buron-Moles G."/>
            <person name="Chailyan A."/>
            <person name="Dolejs I."/>
            <person name="Forster J."/>
            <person name="Miks M.H."/>
        </authorList>
    </citation>
    <scope>NUCLEOTIDE SEQUENCE [LARGE SCALE GENOMIC DNA]</scope>
    <source>
        <strain evidence="12 15">DSM 10551</strain>
    </source>
</reference>
<evidence type="ECO:0000256" key="2">
    <source>
        <dbReference type="ARBA" id="ARBA00007783"/>
    </source>
</evidence>
<evidence type="ECO:0000256" key="1">
    <source>
        <dbReference type="ARBA" id="ARBA00004651"/>
    </source>
</evidence>
<dbReference type="GO" id="GO:0140359">
    <property type="term" value="F:ABC-type transporter activity"/>
    <property type="evidence" value="ECO:0007669"/>
    <property type="project" value="InterPro"/>
</dbReference>
<reference evidence="10 13" key="1">
    <citation type="journal article" date="2017" name="Biosci Microbiota Food Health">
        <title>Genomic characterization reconfirms the taxonomic status of Lactobacillus parakefiri.</title>
        <authorList>
            <person name="Tanizawa Y."/>
            <person name="Kobayashi H."/>
            <person name="Kaminuma E."/>
            <person name="Sakamoto M."/>
            <person name="Ohkuma M."/>
            <person name="Nakamura Y."/>
            <person name="Arita M."/>
            <person name="Tohno M."/>
        </authorList>
    </citation>
    <scope>NUCLEOTIDE SEQUENCE [LARGE SCALE GENOMIC DNA]</scope>
    <source>
        <strain evidence="10 13">JCM 8573</strain>
    </source>
</reference>
<feature type="transmembrane region" description="Helical" evidence="8">
    <location>
        <begin position="272"/>
        <end position="296"/>
    </location>
</feature>
<feature type="domain" description="ABC transmembrane type-2" evidence="9">
    <location>
        <begin position="156"/>
        <end position="386"/>
    </location>
</feature>
<dbReference type="EMBL" id="PUFL01000033">
    <property type="protein sequence ID" value="TDG93401.1"/>
    <property type="molecule type" value="Genomic_DNA"/>
</dbReference>
<keyword evidence="5 8" id="KW-0812">Transmembrane</keyword>
<evidence type="ECO:0000256" key="6">
    <source>
        <dbReference type="ARBA" id="ARBA00022989"/>
    </source>
</evidence>
<reference evidence="12" key="4">
    <citation type="submission" date="2019-02" db="EMBL/GenBank/DDBJ databases">
        <authorList>
            <person name="Buron G."/>
            <person name="Chaylann A."/>
            <person name="Dolejs I."/>
            <person name="Forster J."/>
            <person name="Miks M.H."/>
        </authorList>
    </citation>
    <scope>NUCLEOTIDE SEQUENCE</scope>
    <source>
        <strain evidence="12">DSM 10551</strain>
    </source>
</reference>
<feature type="transmembrane region" description="Helical" evidence="8">
    <location>
        <begin position="196"/>
        <end position="218"/>
    </location>
</feature>
<evidence type="ECO:0000256" key="4">
    <source>
        <dbReference type="ARBA" id="ARBA00022475"/>
    </source>
</evidence>
<evidence type="ECO:0000256" key="5">
    <source>
        <dbReference type="ARBA" id="ARBA00022692"/>
    </source>
</evidence>
<keyword evidence="15" id="KW-1185">Reference proteome</keyword>
<evidence type="ECO:0000256" key="3">
    <source>
        <dbReference type="ARBA" id="ARBA00022448"/>
    </source>
</evidence>
<gene>
    <name evidence="11" type="ORF">B8W98_09100</name>
    <name evidence="12" type="ORF">C5L28_002078</name>
    <name evidence="10" type="ORF">LPKJCM_02297</name>
</gene>
<evidence type="ECO:0000313" key="10">
    <source>
        <dbReference type="EMBL" id="GAW73162.1"/>
    </source>
</evidence>
<dbReference type="RefSeq" id="WP_057961363.1">
    <property type="nucleotide sequence ID" value="NZ_BAAAXO010000042.1"/>
</dbReference>
<dbReference type="OrthoDB" id="9776218at2"/>
<dbReference type="InterPro" id="IPR013525">
    <property type="entry name" value="ABC2_TM"/>
</dbReference>
<dbReference type="InterPro" id="IPR047817">
    <property type="entry name" value="ABC2_TM_bact-type"/>
</dbReference>
<comment type="subcellular location">
    <subcellularLocation>
        <location evidence="1">Cell membrane</location>
        <topology evidence="1">Multi-pass membrane protein</topology>
    </subcellularLocation>
</comment>
<keyword evidence="7 8" id="KW-0472">Membrane</keyword>
<evidence type="ECO:0000256" key="7">
    <source>
        <dbReference type="ARBA" id="ARBA00023136"/>
    </source>
</evidence>
<keyword evidence="4" id="KW-1003">Cell membrane</keyword>
<dbReference type="Pfam" id="PF12698">
    <property type="entry name" value="ABC2_membrane_3"/>
    <property type="match status" value="1"/>
</dbReference>
<dbReference type="Proteomes" id="UP000216802">
    <property type="component" value="Unassembled WGS sequence"/>
</dbReference>
<comment type="similarity">
    <text evidence="2">Belongs to the ABC-2 integral membrane protein family.</text>
</comment>
<evidence type="ECO:0000313" key="14">
    <source>
        <dbReference type="Proteomes" id="UP000216802"/>
    </source>
</evidence>
<feature type="transmembrane region" description="Helical" evidence="8">
    <location>
        <begin position="239"/>
        <end position="266"/>
    </location>
</feature>
<comment type="caution">
    <text evidence="11">The sequence shown here is derived from an EMBL/GenBank/DDBJ whole genome shotgun (WGS) entry which is preliminary data.</text>
</comment>
<sequence>MRILTITKRIFVEMFRDKRTLALMCIAPLFILSLMYFLFQSNTNTVADMGSYNISSSLIKTIDNKHLKIHQISSDTPAKKVIRDKDYAGFIKKSDGKLVVTYQNADQNKTAIIKKSVQMALINVQIKQLVSATQKSKVGLLKMQAQLQQIKKQLPATISNRISAPSTPKNLQNPTSLKLTQHYLYGKSNSSFFTTMLPVFLGFMVFFFVFLISGISLLNERNSRTLDRLLATPVKRSEIIYGYLTGYGAVAIIQTAVIVLFCIYVLGISILGSIWVVLLICFALAMVALSMGLFVSTFAASEFQMVQFIPIVVIPQIFFSGLIPVANMAGWLQVIAHIMPLYYGASALTDVIQKQATFASILPQFSAILAFLVVFIVLNMIGMRKYRKV</sequence>
<organism evidence="11 14">
    <name type="scientific">Lentilactobacillus parakefiri</name>
    <dbReference type="NCBI Taxonomy" id="152332"/>
    <lineage>
        <taxon>Bacteria</taxon>
        <taxon>Bacillati</taxon>
        <taxon>Bacillota</taxon>
        <taxon>Bacilli</taxon>
        <taxon>Lactobacillales</taxon>
        <taxon>Lactobacillaceae</taxon>
        <taxon>Lentilactobacillus</taxon>
    </lineage>
</organism>
<keyword evidence="6 8" id="KW-1133">Transmembrane helix</keyword>